<protein>
    <recommendedName>
        <fullName evidence="12">AI-2E family transporter</fullName>
    </recommendedName>
</protein>
<keyword evidence="4" id="KW-1003">Cell membrane</keyword>
<gene>
    <name evidence="10" type="ordered locus">Rcas_3407</name>
</gene>
<evidence type="ECO:0000256" key="4">
    <source>
        <dbReference type="ARBA" id="ARBA00022475"/>
    </source>
</evidence>
<evidence type="ECO:0000256" key="9">
    <source>
        <dbReference type="SAM" id="Phobius"/>
    </source>
</evidence>
<comment type="subcellular location">
    <subcellularLocation>
        <location evidence="1">Cell membrane</location>
        <topology evidence="1">Multi-pass membrane protein</topology>
    </subcellularLocation>
</comment>
<feature type="region of interest" description="Disordered" evidence="8">
    <location>
        <begin position="365"/>
        <end position="407"/>
    </location>
</feature>
<keyword evidence="6 9" id="KW-1133">Transmembrane helix</keyword>
<sequence length="407" mass="44527">MSAEARPIRFSPTVKLITIALIAALFFWLIRGLGNVLIPFVGAAITAYLFNPLITWLHRRARIGRAIWIGLLYVVIGGIIYGLWRTLGPVIEREYSGLQAQIPHTLNLIQQELLLRDRIMVAGISVEVAPITEALREALADFGRRIPEHVPHLVAVAFETLLLFVTYLIVTFYLLLEAPRIVEWLYELVPAPYRAEIRTLGSHIDHILAGYVRGTLMLIPIMATLTTIALTLLGVRYALVLGIVTGILETLPLLGPWSAAGIAITVALFQMPAPWGWPAWLIAGSIGLTYFVLRMFEDNFIIPHVVGPAVHLHPMLVIFAILAGGALGGPFGLFVAIPVTAVARLLLRYLYYKLIDSPDLPLEQAPAPDVPAPVSSDGVQPDQAPVSGDHMPIKSADQTEKAVTPAN</sequence>
<dbReference type="GO" id="GO:0005886">
    <property type="term" value="C:plasma membrane"/>
    <property type="evidence" value="ECO:0007669"/>
    <property type="project" value="UniProtKB-SubCell"/>
</dbReference>
<proteinExistence type="inferred from homology"/>
<dbReference type="AlphaFoldDB" id="A7NPG1"/>
<accession>A7NPG1</accession>
<dbReference type="EMBL" id="CP000804">
    <property type="protein sequence ID" value="ABU59457.1"/>
    <property type="molecule type" value="Genomic_DNA"/>
</dbReference>
<dbReference type="eggNOG" id="COG0628">
    <property type="taxonomic scope" value="Bacteria"/>
</dbReference>
<name>A7NPG1_ROSCS</name>
<keyword evidence="5 9" id="KW-0812">Transmembrane</keyword>
<evidence type="ECO:0000256" key="7">
    <source>
        <dbReference type="ARBA" id="ARBA00023136"/>
    </source>
</evidence>
<evidence type="ECO:0000256" key="6">
    <source>
        <dbReference type="ARBA" id="ARBA00022989"/>
    </source>
</evidence>
<feature type="transmembrane region" description="Helical" evidence="9">
    <location>
        <begin position="276"/>
        <end position="296"/>
    </location>
</feature>
<evidence type="ECO:0000256" key="1">
    <source>
        <dbReference type="ARBA" id="ARBA00004651"/>
    </source>
</evidence>
<feature type="transmembrane region" description="Helical" evidence="9">
    <location>
        <begin position="66"/>
        <end position="84"/>
    </location>
</feature>
<reference evidence="10 11" key="1">
    <citation type="submission" date="2007-08" db="EMBL/GenBank/DDBJ databases">
        <title>Complete sequence of Roseiflexus castenholzii DSM 13941.</title>
        <authorList>
            <consortium name="US DOE Joint Genome Institute"/>
            <person name="Copeland A."/>
            <person name="Lucas S."/>
            <person name="Lapidus A."/>
            <person name="Barry K."/>
            <person name="Glavina del Rio T."/>
            <person name="Dalin E."/>
            <person name="Tice H."/>
            <person name="Pitluck S."/>
            <person name="Thompson L.S."/>
            <person name="Brettin T."/>
            <person name="Bruce D."/>
            <person name="Detter J.C."/>
            <person name="Han C."/>
            <person name="Tapia R."/>
            <person name="Schmutz J."/>
            <person name="Larimer F."/>
            <person name="Land M."/>
            <person name="Hauser L."/>
            <person name="Kyrpides N."/>
            <person name="Mikhailova N."/>
            <person name="Bryant D.A."/>
            <person name="Hanada S."/>
            <person name="Tsukatani Y."/>
            <person name="Richardson P."/>
        </authorList>
    </citation>
    <scope>NUCLEOTIDE SEQUENCE [LARGE SCALE GENOMIC DNA]</scope>
    <source>
        <strain evidence="11">DSM 13941 / HLO8</strain>
    </source>
</reference>
<keyword evidence="3" id="KW-0813">Transport</keyword>
<dbReference type="Pfam" id="PF01594">
    <property type="entry name" value="AI-2E_transport"/>
    <property type="match status" value="1"/>
</dbReference>
<evidence type="ECO:0000256" key="5">
    <source>
        <dbReference type="ARBA" id="ARBA00022692"/>
    </source>
</evidence>
<evidence type="ECO:0000313" key="10">
    <source>
        <dbReference type="EMBL" id="ABU59457.1"/>
    </source>
</evidence>
<evidence type="ECO:0008006" key="12">
    <source>
        <dbReference type="Google" id="ProtNLM"/>
    </source>
</evidence>
<evidence type="ECO:0000256" key="2">
    <source>
        <dbReference type="ARBA" id="ARBA00009773"/>
    </source>
</evidence>
<dbReference type="GO" id="GO:0055085">
    <property type="term" value="P:transmembrane transport"/>
    <property type="evidence" value="ECO:0007669"/>
    <property type="project" value="TreeGrafter"/>
</dbReference>
<dbReference type="PANTHER" id="PTHR21716:SF53">
    <property type="entry name" value="PERMEASE PERM-RELATED"/>
    <property type="match status" value="1"/>
</dbReference>
<evidence type="ECO:0000313" key="11">
    <source>
        <dbReference type="Proteomes" id="UP000000263"/>
    </source>
</evidence>
<evidence type="ECO:0000256" key="8">
    <source>
        <dbReference type="SAM" id="MobiDB-lite"/>
    </source>
</evidence>
<dbReference type="HOGENOM" id="CLU_031275_8_1_0"/>
<feature type="transmembrane region" description="Helical" evidence="9">
    <location>
        <begin position="153"/>
        <end position="176"/>
    </location>
</feature>
<evidence type="ECO:0000256" key="3">
    <source>
        <dbReference type="ARBA" id="ARBA00022448"/>
    </source>
</evidence>
<dbReference type="OrthoDB" id="9793390at2"/>
<feature type="transmembrane region" description="Helical" evidence="9">
    <location>
        <begin position="251"/>
        <end position="269"/>
    </location>
</feature>
<keyword evidence="7 9" id="KW-0472">Membrane</keyword>
<comment type="similarity">
    <text evidence="2">Belongs to the autoinducer-2 exporter (AI-2E) (TC 2.A.86) family.</text>
</comment>
<feature type="transmembrane region" description="Helical" evidence="9">
    <location>
        <begin position="36"/>
        <end position="54"/>
    </location>
</feature>
<dbReference type="RefSeq" id="WP_012121881.1">
    <property type="nucleotide sequence ID" value="NC_009767.1"/>
</dbReference>
<feature type="transmembrane region" description="Helical" evidence="9">
    <location>
        <begin position="216"/>
        <end position="239"/>
    </location>
</feature>
<feature type="transmembrane region" description="Helical" evidence="9">
    <location>
        <begin position="316"/>
        <end position="347"/>
    </location>
</feature>
<dbReference type="KEGG" id="rca:Rcas_3407"/>
<dbReference type="Proteomes" id="UP000000263">
    <property type="component" value="Chromosome"/>
</dbReference>
<feature type="transmembrane region" description="Helical" evidence="9">
    <location>
        <begin position="12"/>
        <end position="30"/>
    </location>
</feature>
<keyword evidence="11" id="KW-1185">Reference proteome</keyword>
<dbReference type="PANTHER" id="PTHR21716">
    <property type="entry name" value="TRANSMEMBRANE PROTEIN"/>
    <property type="match status" value="1"/>
</dbReference>
<organism evidence="10 11">
    <name type="scientific">Roseiflexus castenholzii (strain DSM 13941 / HLO8)</name>
    <dbReference type="NCBI Taxonomy" id="383372"/>
    <lineage>
        <taxon>Bacteria</taxon>
        <taxon>Bacillati</taxon>
        <taxon>Chloroflexota</taxon>
        <taxon>Chloroflexia</taxon>
        <taxon>Chloroflexales</taxon>
        <taxon>Roseiflexineae</taxon>
        <taxon>Roseiflexaceae</taxon>
        <taxon>Roseiflexus</taxon>
    </lineage>
</organism>
<dbReference type="InterPro" id="IPR002549">
    <property type="entry name" value="AI-2E-like"/>
</dbReference>